<dbReference type="Proteomes" id="UP001392437">
    <property type="component" value="Unassembled WGS sequence"/>
</dbReference>
<comment type="caution">
    <text evidence="3">The sequence shown here is derived from an EMBL/GenBank/DDBJ whole genome shotgun (WGS) entry which is preliminary data.</text>
</comment>
<evidence type="ECO:0000256" key="1">
    <source>
        <dbReference type="SAM" id="Phobius"/>
    </source>
</evidence>
<dbReference type="AlphaFoldDB" id="A0AAW0QP59"/>
<feature type="transmembrane region" description="Helical" evidence="1">
    <location>
        <begin position="93"/>
        <end position="110"/>
    </location>
</feature>
<proteinExistence type="predicted"/>
<dbReference type="EMBL" id="JAQQWP010000007">
    <property type="protein sequence ID" value="KAK8109798.1"/>
    <property type="molecule type" value="Genomic_DNA"/>
</dbReference>
<protein>
    <submittedName>
        <fullName evidence="3">Uncharacterized protein</fullName>
    </submittedName>
</protein>
<keyword evidence="1" id="KW-1133">Transmembrane helix</keyword>
<gene>
    <name evidence="3" type="ORF">PG999_007935</name>
</gene>
<accession>A0AAW0QP59</accession>
<keyword evidence="1" id="KW-0812">Transmembrane</keyword>
<evidence type="ECO:0000313" key="3">
    <source>
        <dbReference type="EMBL" id="KAK8109798.1"/>
    </source>
</evidence>
<name>A0AAW0QP59_9PEZI</name>
<organism evidence="3 4">
    <name type="scientific">Apiospora kogelbergensis</name>
    <dbReference type="NCBI Taxonomy" id="1337665"/>
    <lineage>
        <taxon>Eukaryota</taxon>
        <taxon>Fungi</taxon>
        <taxon>Dikarya</taxon>
        <taxon>Ascomycota</taxon>
        <taxon>Pezizomycotina</taxon>
        <taxon>Sordariomycetes</taxon>
        <taxon>Xylariomycetidae</taxon>
        <taxon>Amphisphaeriales</taxon>
        <taxon>Apiosporaceae</taxon>
        <taxon>Apiospora</taxon>
    </lineage>
</organism>
<evidence type="ECO:0000256" key="2">
    <source>
        <dbReference type="SAM" id="SignalP"/>
    </source>
</evidence>
<feature type="chain" id="PRO_5043564563" evidence="2">
    <location>
        <begin position="28"/>
        <end position="113"/>
    </location>
</feature>
<feature type="signal peptide" evidence="2">
    <location>
        <begin position="1"/>
        <end position="27"/>
    </location>
</feature>
<keyword evidence="2" id="KW-0732">Signal</keyword>
<evidence type="ECO:0000313" key="4">
    <source>
        <dbReference type="Proteomes" id="UP001392437"/>
    </source>
</evidence>
<keyword evidence="1" id="KW-0472">Membrane</keyword>
<keyword evidence="4" id="KW-1185">Reference proteome</keyword>
<sequence>MCCFAVRAIGGLALEGLFVCGAGNVSAGSGLTGVVFCAEIGVFADLPDVRDAGLELDRGFDCGRDLGDFDEAGEGDEGGGANTNVVLAFPMDAVVLLVSLVSVVVLNLAATGL</sequence>
<reference evidence="3 4" key="1">
    <citation type="submission" date="2023-01" db="EMBL/GenBank/DDBJ databases">
        <title>Analysis of 21 Apiospora genomes using comparative genomics revels a genus with tremendous synthesis potential of carbohydrate active enzymes and secondary metabolites.</title>
        <authorList>
            <person name="Sorensen T."/>
        </authorList>
    </citation>
    <scope>NUCLEOTIDE SEQUENCE [LARGE SCALE GENOMIC DNA]</scope>
    <source>
        <strain evidence="3 4">CBS 117206</strain>
    </source>
</reference>